<proteinExistence type="predicted"/>
<dbReference type="Proteomes" id="UP000054166">
    <property type="component" value="Unassembled WGS sequence"/>
</dbReference>
<dbReference type="HOGENOM" id="CLU_2886597_0_0_1"/>
<dbReference type="EMBL" id="KN832971">
    <property type="protein sequence ID" value="KIM91521.1"/>
    <property type="molecule type" value="Genomic_DNA"/>
</dbReference>
<reference evidence="2" key="2">
    <citation type="submission" date="2015-01" db="EMBL/GenBank/DDBJ databases">
        <title>Evolutionary Origins and Diversification of the Mycorrhizal Mutualists.</title>
        <authorList>
            <consortium name="DOE Joint Genome Institute"/>
            <consortium name="Mycorrhizal Genomics Consortium"/>
            <person name="Kohler A."/>
            <person name="Kuo A."/>
            <person name="Nagy L.G."/>
            <person name="Floudas D."/>
            <person name="Copeland A."/>
            <person name="Barry K.W."/>
            <person name="Cichocki N."/>
            <person name="Veneault-Fourrey C."/>
            <person name="LaButti K."/>
            <person name="Lindquist E.A."/>
            <person name="Lipzen A."/>
            <person name="Lundell T."/>
            <person name="Morin E."/>
            <person name="Murat C."/>
            <person name="Riley R."/>
            <person name="Ohm R."/>
            <person name="Sun H."/>
            <person name="Tunlid A."/>
            <person name="Henrissat B."/>
            <person name="Grigoriev I.V."/>
            <person name="Hibbett D.S."/>
            <person name="Martin F."/>
        </authorList>
    </citation>
    <scope>NUCLEOTIDE SEQUENCE [LARGE SCALE GENOMIC DNA]</scope>
    <source>
        <strain evidence="2">F 1598</strain>
    </source>
</reference>
<reference evidence="1 2" key="1">
    <citation type="submission" date="2014-04" db="EMBL/GenBank/DDBJ databases">
        <authorList>
            <consortium name="DOE Joint Genome Institute"/>
            <person name="Kuo A."/>
            <person name="Tarkka M."/>
            <person name="Buscot F."/>
            <person name="Kohler A."/>
            <person name="Nagy L.G."/>
            <person name="Floudas D."/>
            <person name="Copeland A."/>
            <person name="Barry K.W."/>
            <person name="Cichocki N."/>
            <person name="Veneault-Fourrey C."/>
            <person name="LaButti K."/>
            <person name="Lindquist E.A."/>
            <person name="Lipzen A."/>
            <person name="Lundell T."/>
            <person name="Morin E."/>
            <person name="Murat C."/>
            <person name="Sun H."/>
            <person name="Tunlid A."/>
            <person name="Henrissat B."/>
            <person name="Grigoriev I.V."/>
            <person name="Hibbett D.S."/>
            <person name="Martin F."/>
            <person name="Nordberg H.P."/>
            <person name="Cantor M.N."/>
            <person name="Hua S.X."/>
        </authorList>
    </citation>
    <scope>NUCLEOTIDE SEQUENCE [LARGE SCALE GENOMIC DNA]</scope>
    <source>
        <strain evidence="1 2">F 1598</strain>
    </source>
</reference>
<evidence type="ECO:0000313" key="2">
    <source>
        <dbReference type="Proteomes" id="UP000054166"/>
    </source>
</evidence>
<name>A0A0C3GLS2_PILCF</name>
<gene>
    <name evidence="1" type="ORF">PILCRDRAFT_810812</name>
</gene>
<evidence type="ECO:0000313" key="1">
    <source>
        <dbReference type="EMBL" id="KIM91521.1"/>
    </source>
</evidence>
<keyword evidence="2" id="KW-1185">Reference proteome</keyword>
<dbReference type="AlphaFoldDB" id="A0A0C3GLS2"/>
<organism evidence="1 2">
    <name type="scientific">Piloderma croceum (strain F 1598)</name>
    <dbReference type="NCBI Taxonomy" id="765440"/>
    <lineage>
        <taxon>Eukaryota</taxon>
        <taxon>Fungi</taxon>
        <taxon>Dikarya</taxon>
        <taxon>Basidiomycota</taxon>
        <taxon>Agaricomycotina</taxon>
        <taxon>Agaricomycetes</taxon>
        <taxon>Agaricomycetidae</taxon>
        <taxon>Atheliales</taxon>
        <taxon>Atheliaceae</taxon>
        <taxon>Piloderma</taxon>
    </lineage>
</organism>
<protein>
    <submittedName>
        <fullName evidence="1">Uncharacterized protein</fullName>
    </submittedName>
</protein>
<dbReference type="InParanoid" id="A0A0C3GLS2"/>
<sequence length="63" mass="7267">MNNSMETEVARNDLCVGTSQFTLRFVLLFPKSFDNHLTCFSHLRTTVWGAAPHWVMNAPSWPR</sequence>
<accession>A0A0C3GLS2</accession>